<dbReference type="EMBL" id="OD567462">
    <property type="protein sequence ID" value="CAD7445684.1"/>
    <property type="molecule type" value="Genomic_DNA"/>
</dbReference>
<reference evidence="2" key="1">
    <citation type="submission" date="2020-11" db="EMBL/GenBank/DDBJ databases">
        <authorList>
            <person name="Tran Van P."/>
        </authorList>
    </citation>
    <scope>NUCLEOTIDE SEQUENCE</scope>
</reference>
<accession>A0A7R9F2R4</accession>
<gene>
    <name evidence="2" type="ORF">TBIB3V08_LOCUS8032</name>
</gene>
<sequence length="221" mass="25014">MMFFDKLNIFGVILLFMQKNENNLKGSFTNGNHTLNVSLRDCTNTKTHKKKRTTVMLNISNISPRFHKLGTISPQISQLEWPPSADRGIHVVSTANPLTVNIARPNPLLLYSSGSSCVLELGRLNLEEVNPHLRGGRVENHLGNPPPSSPDRDSNLDLPVLGGRAQHDWRVSQPRHRGGNRNRISVMSIMALDKKLFKLKEKVIKFLNTLDRYSRNFEVIM</sequence>
<evidence type="ECO:0000256" key="1">
    <source>
        <dbReference type="SAM" id="MobiDB-lite"/>
    </source>
</evidence>
<organism evidence="2">
    <name type="scientific">Timema bartmani</name>
    <dbReference type="NCBI Taxonomy" id="61472"/>
    <lineage>
        <taxon>Eukaryota</taxon>
        <taxon>Metazoa</taxon>
        <taxon>Ecdysozoa</taxon>
        <taxon>Arthropoda</taxon>
        <taxon>Hexapoda</taxon>
        <taxon>Insecta</taxon>
        <taxon>Pterygota</taxon>
        <taxon>Neoptera</taxon>
        <taxon>Polyneoptera</taxon>
        <taxon>Phasmatodea</taxon>
        <taxon>Timematodea</taxon>
        <taxon>Timematoidea</taxon>
        <taxon>Timematidae</taxon>
        <taxon>Timema</taxon>
    </lineage>
</organism>
<proteinExistence type="predicted"/>
<name>A0A7R9F2R4_9NEOP</name>
<protein>
    <submittedName>
        <fullName evidence="2">Uncharacterized protein</fullName>
    </submittedName>
</protein>
<dbReference type="AlphaFoldDB" id="A0A7R9F2R4"/>
<feature type="region of interest" description="Disordered" evidence="1">
    <location>
        <begin position="135"/>
        <end position="159"/>
    </location>
</feature>
<evidence type="ECO:0000313" key="2">
    <source>
        <dbReference type="EMBL" id="CAD7445684.1"/>
    </source>
</evidence>